<evidence type="ECO:0000256" key="2">
    <source>
        <dbReference type="ARBA" id="ARBA00022676"/>
    </source>
</evidence>
<dbReference type="GO" id="GO:0099621">
    <property type="term" value="F:undecaprenyl-phosphate 4-deoxy-4-formamido-L-arabinose transferase activity"/>
    <property type="evidence" value="ECO:0007669"/>
    <property type="project" value="TreeGrafter"/>
</dbReference>
<evidence type="ECO:0000256" key="3">
    <source>
        <dbReference type="ARBA" id="ARBA00022679"/>
    </source>
</evidence>
<sequence>MANNHTSLSIVIPVYMAENIVSELEKRITHEVNSITENYEIILVDDGSLDQSWENIKGNCISDKKVKGIKLNKNYGQHNALLCGIRQAKYDLIVTLDDDLQNPPEEIPKLLEKLDQGYDVVYGYPKNEQHGLFRNIASMFTKMALKTTMGISIARHVSAFRVFRTELRDS</sequence>
<dbReference type="SUPFAM" id="SSF53448">
    <property type="entry name" value="Nucleotide-diphospho-sugar transferases"/>
    <property type="match status" value="1"/>
</dbReference>
<dbReference type="AlphaFoldDB" id="A0A382QUQ3"/>
<dbReference type="Gene3D" id="3.90.550.10">
    <property type="entry name" value="Spore Coat Polysaccharide Biosynthesis Protein SpsA, Chain A"/>
    <property type="match status" value="1"/>
</dbReference>
<protein>
    <recommendedName>
        <fullName evidence="8">Glycosyltransferase 2-like domain-containing protein</fullName>
    </recommendedName>
</protein>
<dbReference type="GO" id="GO:0009103">
    <property type="term" value="P:lipopolysaccharide biosynthetic process"/>
    <property type="evidence" value="ECO:0007669"/>
    <property type="project" value="UniProtKB-KW"/>
</dbReference>
<dbReference type="CDD" id="cd04187">
    <property type="entry name" value="DPM1_like_bac"/>
    <property type="match status" value="1"/>
</dbReference>
<evidence type="ECO:0000259" key="8">
    <source>
        <dbReference type="Pfam" id="PF00535"/>
    </source>
</evidence>
<dbReference type="InterPro" id="IPR050256">
    <property type="entry name" value="Glycosyltransferase_2"/>
</dbReference>
<reference evidence="9" key="1">
    <citation type="submission" date="2018-05" db="EMBL/GenBank/DDBJ databases">
        <authorList>
            <person name="Lanie J.A."/>
            <person name="Ng W.-L."/>
            <person name="Kazmierczak K.M."/>
            <person name="Andrzejewski T.M."/>
            <person name="Davidsen T.M."/>
            <person name="Wayne K.J."/>
            <person name="Tettelin H."/>
            <person name="Glass J.I."/>
            <person name="Rusch D."/>
            <person name="Podicherti R."/>
            <person name="Tsui H.-C.T."/>
            <person name="Winkler M.E."/>
        </authorList>
    </citation>
    <scope>NUCLEOTIDE SEQUENCE</scope>
</reference>
<evidence type="ECO:0000256" key="5">
    <source>
        <dbReference type="ARBA" id="ARBA00022985"/>
    </source>
</evidence>
<proteinExistence type="predicted"/>
<keyword evidence="3" id="KW-0808">Transferase</keyword>
<evidence type="ECO:0000313" key="9">
    <source>
        <dbReference type="EMBL" id="SVC88061.1"/>
    </source>
</evidence>
<name>A0A382QUQ3_9ZZZZ</name>
<accession>A0A382QUQ3</accession>
<evidence type="ECO:0000256" key="7">
    <source>
        <dbReference type="ARBA" id="ARBA00023136"/>
    </source>
</evidence>
<keyword evidence="2" id="KW-0328">Glycosyltransferase</keyword>
<organism evidence="9">
    <name type="scientific">marine metagenome</name>
    <dbReference type="NCBI Taxonomy" id="408172"/>
    <lineage>
        <taxon>unclassified sequences</taxon>
        <taxon>metagenomes</taxon>
        <taxon>ecological metagenomes</taxon>
    </lineage>
</organism>
<keyword evidence="4" id="KW-0812">Transmembrane</keyword>
<dbReference type="PANTHER" id="PTHR48090:SF3">
    <property type="entry name" value="UNDECAPRENYL-PHOSPHATE 4-DEOXY-4-FORMAMIDO-L-ARABINOSE TRANSFERASE"/>
    <property type="match status" value="1"/>
</dbReference>
<keyword evidence="5" id="KW-0448">Lipopolysaccharide biosynthesis</keyword>
<dbReference type="InterPro" id="IPR029044">
    <property type="entry name" value="Nucleotide-diphossugar_trans"/>
</dbReference>
<dbReference type="GO" id="GO:0005886">
    <property type="term" value="C:plasma membrane"/>
    <property type="evidence" value="ECO:0007669"/>
    <property type="project" value="TreeGrafter"/>
</dbReference>
<dbReference type="Pfam" id="PF00535">
    <property type="entry name" value="Glycos_transf_2"/>
    <property type="match status" value="1"/>
</dbReference>
<dbReference type="InterPro" id="IPR001173">
    <property type="entry name" value="Glyco_trans_2-like"/>
</dbReference>
<evidence type="ECO:0000256" key="6">
    <source>
        <dbReference type="ARBA" id="ARBA00022989"/>
    </source>
</evidence>
<evidence type="ECO:0000256" key="4">
    <source>
        <dbReference type="ARBA" id="ARBA00022692"/>
    </source>
</evidence>
<keyword evidence="6" id="KW-1133">Transmembrane helix</keyword>
<evidence type="ECO:0000256" key="1">
    <source>
        <dbReference type="ARBA" id="ARBA00022475"/>
    </source>
</evidence>
<keyword evidence="7" id="KW-0472">Membrane</keyword>
<dbReference type="EMBL" id="UINC01116368">
    <property type="protein sequence ID" value="SVC88061.1"/>
    <property type="molecule type" value="Genomic_DNA"/>
</dbReference>
<feature type="non-terminal residue" evidence="9">
    <location>
        <position position="170"/>
    </location>
</feature>
<gene>
    <name evidence="9" type="ORF">METZ01_LOCUS340915</name>
</gene>
<dbReference type="PANTHER" id="PTHR48090">
    <property type="entry name" value="UNDECAPRENYL-PHOSPHATE 4-DEOXY-4-FORMAMIDO-L-ARABINOSE TRANSFERASE-RELATED"/>
    <property type="match status" value="1"/>
</dbReference>
<keyword evidence="1" id="KW-1003">Cell membrane</keyword>
<feature type="domain" description="Glycosyltransferase 2-like" evidence="8">
    <location>
        <begin position="9"/>
        <end position="137"/>
    </location>
</feature>